<sequence>MRDSGSGHCCPRDCHQSPARPRARTRKCGQRRRAGARRLAARWSVHPRTQ</sequence>
<proteinExistence type="predicted"/>
<accession>B9TCN6</accession>
<dbReference type="EMBL" id="EQ977436">
    <property type="protein sequence ID" value="EEF26378.1"/>
    <property type="molecule type" value="Genomic_DNA"/>
</dbReference>
<keyword evidence="3" id="KW-1185">Reference proteome</keyword>
<feature type="region of interest" description="Disordered" evidence="1">
    <location>
        <begin position="1"/>
        <end position="50"/>
    </location>
</feature>
<feature type="compositionally biased region" description="Basic residues" evidence="1">
    <location>
        <begin position="21"/>
        <end position="40"/>
    </location>
</feature>
<organism evidence="2 3">
    <name type="scientific">Ricinus communis</name>
    <name type="common">Castor bean</name>
    <dbReference type="NCBI Taxonomy" id="3988"/>
    <lineage>
        <taxon>Eukaryota</taxon>
        <taxon>Viridiplantae</taxon>
        <taxon>Streptophyta</taxon>
        <taxon>Embryophyta</taxon>
        <taxon>Tracheophyta</taxon>
        <taxon>Spermatophyta</taxon>
        <taxon>Magnoliopsida</taxon>
        <taxon>eudicotyledons</taxon>
        <taxon>Gunneridae</taxon>
        <taxon>Pentapetalae</taxon>
        <taxon>rosids</taxon>
        <taxon>fabids</taxon>
        <taxon>Malpighiales</taxon>
        <taxon>Euphorbiaceae</taxon>
        <taxon>Acalyphoideae</taxon>
        <taxon>Acalypheae</taxon>
        <taxon>Ricinus</taxon>
    </lineage>
</organism>
<feature type="compositionally biased region" description="Basic and acidic residues" evidence="1">
    <location>
        <begin position="1"/>
        <end position="15"/>
    </location>
</feature>
<dbReference type="Proteomes" id="UP000008311">
    <property type="component" value="Unassembled WGS sequence"/>
</dbReference>
<evidence type="ECO:0000313" key="3">
    <source>
        <dbReference type="Proteomes" id="UP000008311"/>
    </source>
</evidence>
<dbReference type="InParanoid" id="B9TCN6"/>
<reference evidence="3" key="1">
    <citation type="journal article" date="2010" name="Nat. Biotechnol.">
        <title>Draft genome sequence of the oilseed species Ricinus communis.</title>
        <authorList>
            <person name="Chan A.P."/>
            <person name="Crabtree J."/>
            <person name="Zhao Q."/>
            <person name="Lorenzi H."/>
            <person name="Orvis J."/>
            <person name="Puiu D."/>
            <person name="Melake-Berhan A."/>
            <person name="Jones K.M."/>
            <person name="Redman J."/>
            <person name="Chen G."/>
            <person name="Cahoon E.B."/>
            <person name="Gedil M."/>
            <person name="Stanke M."/>
            <person name="Haas B.J."/>
            <person name="Wortman J.R."/>
            <person name="Fraser-Liggett C.M."/>
            <person name="Ravel J."/>
            <person name="Rabinowicz P.D."/>
        </authorList>
    </citation>
    <scope>NUCLEOTIDE SEQUENCE [LARGE SCALE GENOMIC DNA]</scope>
    <source>
        <strain evidence="3">cv. Hale</strain>
    </source>
</reference>
<dbReference type="AlphaFoldDB" id="B9TCN6"/>
<evidence type="ECO:0000256" key="1">
    <source>
        <dbReference type="SAM" id="MobiDB-lite"/>
    </source>
</evidence>
<evidence type="ECO:0000313" key="2">
    <source>
        <dbReference type="EMBL" id="EEF26378.1"/>
    </source>
</evidence>
<protein>
    <submittedName>
        <fullName evidence="2">Uncharacterized protein</fullName>
    </submittedName>
</protein>
<gene>
    <name evidence="2" type="ORF">RCOM_1979260</name>
</gene>
<name>B9TCN6_RICCO</name>